<dbReference type="AlphaFoldDB" id="A0A1I4FC87"/>
<evidence type="ECO:0000259" key="2">
    <source>
        <dbReference type="Pfam" id="PF23636"/>
    </source>
</evidence>
<proteinExistence type="predicted"/>
<dbReference type="RefSeq" id="WP_091324958.1">
    <property type="nucleotide sequence ID" value="NZ_FOSW01000007.1"/>
</dbReference>
<keyword evidence="4" id="KW-1185">Reference proteome</keyword>
<protein>
    <recommendedName>
        <fullName evidence="2">DUF7144 domain-containing protein</fullName>
    </recommendedName>
</protein>
<organism evidence="3 4">
    <name type="scientific">Geodermatophilus ruber</name>
    <dbReference type="NCBI Taxonomy" id="504800"/>
    <lineage>
        <taxon>Bacteria</taxon>
        <taxon>Bacillati</taxon>
        <taxon>Actinomycetota</taxon>
        <taxon>Actinomycetes</taxon>
        <taxon>Geodermatophilales</taxon>
        <taxon>Geodermatophilaceae</taxon>
        <taxon>Geodermatophilus</taxon>
    </lineage>
</organism>
<evidence type="ECO:0000313" key="4">
    <source>
        <dbReference type="Proteomes" id="UP000199152"/>
    </source>
</evidence>
<name>A0A1I4FC87_9ACTN</name>
<dbReference type="Proteomes" id="UP000199152">
    <property type="component" value="Unassembled WGS sequence"/>
</dbReference>
<feature type="transmembrane region" description="Helical" evidence="1">
    <location>
        <begin position="30"/>
        <end position="54"/>
    </location>
</feature>
<evidence type="ECO:0000313" key="3">
    <source>
        <dbReference type="EMBL" id="SFL15083.1"/>
    </source>
</evidence>
<reference evidence="3 4" key="1">
    <citation type="submission" date="2016-10" db="EMBL/GenBank/DDBJ databases">
        <authorList>
            <person name="de Groot N.N."/>
        </authorList>
    </citation>
    <scope>NUCLEOTIDE SEQUENCE [LARGE SCALE GENOMIC DNA]</scope>
    <source>
        <strain evidence="3 4">DSM 45317</strain>
    </source>
</reference>
<feature type="transmembrane region" description="Helical" evidence="1">
    <location>
        <begin position="74"/>
        <end position="95"/>
    </location>
</feature>
<keyword evidence="1" id="KW-0472">Membrane</keyword>
<sequence>MADTSRRSEAAQTARREPAYEEAATGWAGWVVFAGVMMILVAAFQVVQGLVALVNDNYYVVTSAGLVLNLDYTVWGWTHLILGVLIGLTGVGLLAGNTAARVAGVVLAGLSALVNLVFIAAYPVWSMIVIALDVIVIYAIVVHGRELKSTTY</sequence>
<accession>A0A1I4FC87</accession>
<feature type="transmembrane region" description="Helical" evidence="1">
    <location>
        <begin position="127"/>
        <end position="144"/>
    </location>
</feature>
<dbReference type="Pfam" id="PF23636">
    <property type="entry name" value="DUF7144"/>
    <property type="match status" value="1"/>
</dbReference>
<evidence type="ECO:0000256" key="1">
    <source>
        <dbReference type="SAM" id="Phobius"/>
    </source>
</evidence>
<feature type="domain" description="DUF7144" evidence="2">
    <location>
        <begin position="30"/>
        <end position="145"/>
    </location>
</feature>
<dbReference type="OrthoDB" id="4482242at2"/>
<keyword evidence="1" id="KW-1133">Transmembrane helix</keyword>
<dbReference type="InterPro" id="IPR055568">
    <property type="entry name" value="DUF7144"/>
</dbReference>
<dbReference type="STRING" id="504800.SAMN04488085_10765"/>
<gene>
    <name evidence="3" type="ORF">SAMN04488085_10765</name>
</gene>
<feature type="transmembrane region" description="Helical" evidence="1">
    <location>
        <begin position="102"/>
        <end position="121"/>
    </location>
</feature>
<keyword evidence="1" id="KW-0812">Transmembrane</keyword>
<dbReference type="InParanoid" id="A0A1I4FC87"/>
<dbReference type="EMBL" id="FOSW01000007">
    <property type="protein sequence ID" value="SFL15083.1"/>
    <property type="molecule type" value="Genomic_DNA"/>
</dbReference>